<dbReference type="EC" id="2.3.1.-" evidence="4"/>
<organism evidence="4 5">
    <name type="scientific">Pegethrix bostrychoides GSE-TBD4-15B</name>
    <dbReference type="NCBI Taxonomy" id="2839662"/>
    <lineage>
        <taxon>Bacteria</taxon>
        <taxon>Bacillati</taxon>
        <taxon>Cyanobacteriota</taxon>
        <taxon>Cyanophyceae</taxon>
        <taxon>Oculatellales</taxon>
        <taxon>Oculatellaceae</taxon>
        <taxon>Pegethrix</taxon>
    </lineage>
</organism>
<dbReference type="Proteomes" id="UP000707356">
    <property type="component" value="Unassembled WGS sequence"/>
</dbReference>
<comment type="caution">
    <text evidence="4">The sequence shown here is derived from an EMBL/GenBank/DDBJ whole genome shotgun (WGS) entry which is preliminary data.</text>
</comment>
<protein>
    <submittedName>
        <fullName evidence="4">GNAT family N-acetyltransferase</fullName>
        <ecNumber evidence="4">2.3.1.-</ecNumber>
    </submittedName>
</protein>
<dbReference type="InterPro" id="IPR016181">
    <property type="entry name" value="Acyl_CoA_acyltransferase"/>
</dbReference>
<evidence type="ECO:0000256" key="2">
    <source>
        <dbReference type="ARBA" id="ARBA00023315"/>
    </source>
</evidence>
<dbReference type="AlphaFoldDB" id="A0A951PF64"/>
<evidence type="ECO:0000313" key="5">
    <source>
        <dbReference type="Proteomes" id="UP000707356"/>
    </source>
</evidence>
<reference evidence="4" key="1">
    <citation type="submission" date="2021-05" db="EMBL/GenBank/DDBJ databases">
        <authorList>
            <person name="Pietrasiak N."/>
            <person name="Ward R."/>
            <person name="Stajich J.E."/>
            <person name="Kurbessoian T."/>
        </authorList>
    </citation>
    <scope>NUCLEOTIDE SEQUENCE</scope>
    <source>
        <strain evidence="4">GSE-TBD4-15B</strain>
    </source>
</reference>
<dbReference type="InterPro" id="IPR050832">
    <property type="entry name" value="Bact_Acetyltransf"/>
</dbReference>
<dbReference type="GO" id="GO:0016747">
    <property type="term" value="F:acyltransferase activity, transferring groups other than amino-acyl groups"/>
    <property type="evidence" value="ECO:0007669"/>
    <property type="project" value="InterPro"/>
</dbReference>
<dbReference type="InterPro" id="IPR000182">
    <property type="entry name" value="GNAT_dom"/>
</dbReference>
<gene>
    <name evidence="4" type="ORF">KME07_20940</name>
</gene>
<evidence type="ECO:0000256" key="1">
    <source>
        <dbReference type="ARBA" id="ARBA00022679"/>
    </source>
</evidence>
<dbReference type="PANTHER" id="PTHR43877">
    <property type="entry name" value="AMINOALKYLPHOSPHONATE N-ACETYLTRANSFERASE-RELATED-RELATED"/>
    <property type="match status" value="1"/>
</dbReference>
<feature type="domain" description="N-acetyltransferase" evidence="3">
    <location>
        <begin position="5"/>
        <end position="144"/>
    </location>
</feature>
<keyword evidence="2 4" id="KW-0012">Acyltransferase</keyword>
<reference evidence="4" key="2">
    <citation type="journal article" date="2022" name="Microbiol. Resour. Announc.">
        <title>Metagenome Sequencing to Explore Phylogenomics of Terrestrial Cyanobacteria.</title>
        <authorList>
            <person name="Ward R.D."/>
            <person name="Stajich J.E."/>
            <person name="Johansen J.R."/>
            <person name="Huntemann M."/>
            <person name="Clum A."/>
            <person name="Foster B."/>
            <person name="Foster B."/>
            <person name="Roux S."/>
            <person name="Palaniappan K."/>
            <person name="Varghese N."/>
            <person name="Mukherjee S."/>
            <person name="Reddy T.B.K."/>
            <person name="Daum C."/>
            <person name="Copeland A."/>
            <person name="Chen I.A."/>
            <person name="Ivanova N.N."/>
            <person name="Kyrpides N.C."/>
            <person name="Shapiro N."/>
            <person name="Eloe-Fadrosh E.A."/>
            <person name="Pietrasiak N."/>
        </authorList>
    </citation>
    <scope>NUCLEOTIDE SEQUENCE</scope>
    <source>
        <strain evidence="4">GSE-TBD4-15B</strain>
    </source>
</reference>
<evidence type="ECO:0000259" key="3">
    <source>
        <dbReference type="PROSITE" id="PS51186"/>
    </source>
</evidence>
<dbReference type="Gene3D" id="3.40.630.30">
    <property type="match status" value="1"/>
</dbReference>
<dbReference type="Pfam" id="PF13673">
    <property type="entry name" value="Acetyltransf_10"/>
    <property type="match status" value="1"/>
</dbReference>
<evidence type="ECO:0000313" key="4">
    <source>
        <dbReference type="EMBL" id="MBW4467900.1"/>
    </source>
</evidence>
<name>A0A951PF64_9CYAN</name>
<dbReference type="EMBL" id="JAHHHV010000082">
    <property type="protein sequence ID" value="MBW4467900.1"/>
    <property type="molecule type" value="Genomic_DNA"/>
</dbReference>
<dbReference type="PROSITE" id="PS51186">
    <property type="entry name" value="GNAT"/>
    <property type="match status" value="1"/>
</dbReference>
<sequence>MTLRVSLVEFEQFASEIRQIRQAVFQVEQQVAEAVDFDGLDASASHLLLWIADQPVGTARIRLLSPTVAKIERVALLAPYRGQGLGQQLMQQVLHALDDWHISEAQLHAQAQTVNFYRKLGFVPQGEPFYEADILHVTMCKYRVQM</sequence>
<dbReference type="SUPFAM" id="SSF55729">
    <property type="entry name" value="Acyl-CoA N-acyltransferases (Nat)"/>
    <property type="match status" value="1"/>
</dbReference>
<proteinExistence type="predicted"/>
<accession>A0A951PF64</accession>
<keyword evidence="1 4" id="KW-0808">Transferase</keyword>